<keyword evidence="1" id="KW-0472">Membrane</keyword>
<keyword evidence="1" id="KW-0812">Transmembrane</keyword>
<evidence type="ECO:0000313" key="2">
    <source>
        <dbReference type="EMBL" id="PRO65290.1"/>
    </source>
</evidence>
<evidence type="ECO:0000256" key="1">
    <source>
        <dbReference type="SAM" id="Phobius"/>
    </source>
</evidence>
<protein>
    <submittedName>
        <fullName evidence="2">Uncharacterized protein</fullName>
    </submittedName>
</protein>
<feature type="transmembrane region" description="Helical" evidence="1">
    <location>
        <begin position="30"/>
        <end position="53"/>
    </location>
</feature>
<accession>A0A2P6MGC8</accession>
<reference evidence="2 3" key="1">
    <citation type="submission" date="2018-03" db="EMBL/GenBank/DDBJ databases">
        <title>Bacillus urumqiensis sp. nov., a moderately haloalkaliphilic bacterium isolated from a salt lake.</title>
        <authorList>
            <person name="Zhao B."/>
            <person name="Liao Z."/>
        </authorList>
    </citation>
    <scope>NUCLEOTIDE SEQUENCE [LARGE SCALE GENOMIC DNA]</scope>
    <source>
        <strain evidence="2 3">BZ-SZ-XJ18</strain>
    </source>
</reference>
<feature type="transmembrane region" description="Helical" evidence="1">
    <location>
        <begin position="6"/>
        <end position="23"/>
    </location>
</feature>
<evidence type="ECO:0000313" key="3">
    <source>
        <dbReference type="Proteomes" id="UP000243650"/>
    </source>
</evidence>
<proteinExistence type="predicted"/>
<dbReference type="AlphaFoldDB" id="A0A2P6MGC8"/>
<dbReference type="Proteomes" id="UP000243650">
    <property type="component" value="Unassembled WGS sequence"/>
</dbReference>
<feature type="transmembrane region" description="Helical" evidence="1">
    <location>
        <begin position="73"/>
        <end position="95"/>
    </location>
</feature>
<dbReference type="EMBL" id="PVNS01000009">
    <property type="protein sequence ID" value="PRO65290.1"/>
    <property type="molecule type" value="Genomic_DNA"/>
</dbReference>
<sequence length="102" mass="11006">MLSFLWYAAGLVSWGCCIIFLYAGFRKKRFVLSAAAACAAGALPFTALLHFMNMPIGGNAFSYTYEQVTHLEAYATATVTLSAAVLLIGVLLLLLPARIRTV</sequence>
<comment type="caution">
    <text evidence="2">The sequence shown here is derived from an EMBL/GenBank/DDBJ whole genome shotgun (WGS) entry which is preliminary data.</text>
</comment>
<keyword evidence="3" id="KW-1185">Reference proteome</keyword>
<organism evidence="2 3">
    <name type="scientific">Alkalicoccus urumqiensis</name>
    <name type="common">Bacillus urumqiensis</name>
    <dbReference type="NCBI Taxonomy" id="1548213"/>
    <lineage>
        <taxon>Bacteria</taxon>
        <taxon>Bacillati</taxon>
        <taxon>Bacillota</taxon>
        <taxon>Bacilli</taxon>
        <taxon>Bacillales</taxon>
        <taxon>Bacillaceae</taxon>
        <taxon>Alkalicoccus</taxon>
    </lineage>
</organism>
<name>A0A2P6MGC8_ALKUR</name>
<keyword evidence="1" id="KW-1133">Transmembrane helix</keyword>
<gene>
    <name evidence="2" type="ORF">C6I21_10850</name>
</gene>